<dbReference type="Gene3D" id="2.70.98.110">
    <property type="entry name" value="Glycosyl hydrolase family 63, N-terminal domain"/>
    <property type="match status" value="1"/>
</dbReference>
<dbReference type="EC" id="3.2.1.106" evidence="11 12"/>
<dbReference type="InterPro" id="IPR008928">
    <property type="entry name" value="6-hairpin_glycosidase_sf"/>
</dbReference>
<reference evidence="18" key="1">
    <citation type="submission" date="2022-12" db="EMBL/GenBank/DDBJ databases">
        <authorList>
            <person name="Brejova B."/>
        </authorList>
    </citation>
    <scope>NUCLEOTIDE SEQUENCE</scope>
</reference>
<dbReference type="GO" id="GO:0006487">
    <property type="term" value="P:protein N-linked glycosylation"/>
    <property type="evidence" value="ECO:0007669"/>
    <property type="project" value="UniProtKB-UniRule"/>
</dbReference>
<dbReference type="Pfam" id="PF03200">
    <property type="entry name" value="Glyco_hydro_63"/>
    <property type="match status" value="1"/>
</dbReference>
<feature type="domain" description="Glycosyl hydrolase family 63 N-terminal" evidence="17">
    <location>
        <begin position="49"/>
        <end position="282"/>
    </location>
</feature>
<feature type="chain" id="PRO_5040947706" description="Mannosyl-oligosaccharide glucosidase" evidence="15">
    <location>
        <begin position="20"/>
        <end position="825"/>
    </location>
</feature>
<comment type="function">
    <text evidence="12">Cleaves the distal alpha 1,2-linked glucose residue from the Glc(3)Man(9)GlcNAc(2) oligosaccharide precursor.</text>
</comment>
<evidence type="ECO:0000256" key="7">
    <source>
        <dbReference type="ARBA" id="ARBA00022989"/>
    </source>
</evidence>
<evidence type="ECO:0000259" key="17">
    <source>
        <dbReference type="Pfam" id="PF16923"/>
    </source>
</evidence>
<evidence type="ECO:0000256" key="9">
    <source>
        <dbReference type="ARBA" id="ARBA00023180"/>
    </source>
</evidence>
<dbReference type="AlphaFoldDB" id="A0A9W4XHY4"/>
<evidence type="ECO:0000256" key="13">
    <source>
        <dbReference type="RuleBase" id="RU369107"/>
    </source>
</evidence>
<comment type="caution">
    <text evidence="18">The sequence shown here is derived from an EMBL/GenBank/DDBJ whole genome shotgun (WGS) entry which is preliminary data.</text>
</comment>
<feature type="domain" description="Glycosyl hydrolase family 63 C-terminal" evidence="16">
    <location>
        <begin position="326"/>
        <end position="819"/>
    </location>
</feature>
<evidence type="ECO:0000256" key="10">
    <source>
        <dbReference type="ARBA" id="ARBA00023295"/>
    </source>
</evidence>
<feature type="signal peptide" evidence="15">
    <location>
        <begin position="1"/>
        <end position="19"/>
    </location>
</feature>
<keyword evidence="6" id="KW-0735">Signal-anchor</keyword>
<dbReference type="InterPro" id="IPR038518">
    <property type="entry name" value="Glyco_hydro_63N_sf"/>
</dbReference>
<dbReference type="InterPro" id="IPR012341">
    <property type="entry name" value="6hp_glycosidase-like_sf"/>
</dbReference>
<keyword evidence="3" id="KW-0812">Transmembrane</keyword>
<dbReference type="InterPro" id="IPR031335">
    <property type="entry name" value="Glyco_hydro_63_C"/>
</dbReference>
<dbReference type="GO" id="GO:0009311">
    <property type="term" value="P:oligosaccharide metabolic process"/>
    <property type="evidence" value="ECO:0007669"/>
    <property type="project" value="UniProtKB-UniRule"/>
</dbReference>
<evidence type="ECO:0000256" key="2">
    <source>
        <dbReference type="ARBA" id="ARBA00010833"/>
    </source>
</evidence>
<keyword evidence="9 13" id="KW-0325">Glycoprotein</keyword>
<comment type="similarity">
    <text evidence="2 12">Belongs to the glycosyl hydrolase 63 family.</text>
</comment>
<protein>
    <recommendedName>
        <fullName evidence="11 12">Mannosyl-oligosaccharide glucosidase</fullName>
        <ecNumber evidence="11 12">3.2.1.106</ecNumber>
    </recommendedName>
    <alternativeName>
        <fullName evidence="13">Glucosidase I</fullName>
    </alternativeName>
</protein>
<comment type="catalytic activity">
    <reaction evidence="12">
        <text>N(4)-(alpha-D-Glc-(1-&gt;2)-alpha-D-Glc-(1-&gt;3)-alpha-D-Glc-(1-&gt;3)-alpha-D-Man-(1-&gt;2)-alpha-D-Man-(1-&gt;2)-alpha-D-Man-(1-&gt;3)-[alpha-D-Man-(1-&gt;2)-alpha-D-Man-(1-&gt;3)-[alpha-D-Man-(1-&gt;2)-alpha-D-Man-(1-&gt;6)]-alpha-D-Man-(1-&gt;6)]-beta-D-Man-(1-&gt;4)-beta-D-GlcNAc-(1-&gt;4)-beta-D-GlcNAc)-L-asparaginyl-[protein] + H2O = N(4)-(alpha-D-Glc-(1-&gt;3)-alpha-D-Glc-(1-&gt;3)-alpha-D-Man-(1-&gt;2)-alpha-D-Man-(1-&gt;2)-alpha-D-Man-(1-&gt;3)-[alpha-D-Man-(1-&gt;2)-alpha-D-Man-(1-&gt;3)-[alpha-D-Man-(1-&gt;2)-alpha-D-Man-(1-&gt;6)]-alpha-D-Man-(1-&gt;6)]-beta-D-Man-(1-&gt;4)-beta-D-GlcNAc-(1-&gt;4)-beta-D-GlcNAc)-L-asparaginyl-[protein] + beta-D-glucose</text>
        <dbReference type="Rhea" id="RHEA:55988"/>
        <dbReference type="Rhea" id="RHEA-COMP:12806"/>
        <dbReference type="Rhea" id="RHEA-COMP:14355"/>
        <dbReference type="ChEBI" id="CHEBI:15377"/>
        <dbReference type="ChEBI" id="CHEBI:15903"/>
        <dbReference type="ChEBI" id="CHEBI:59082"/>
        <dbReference type="ChEBI" id="CHEBI:132537"/>
        <dbReference type="EC" id="3.2.1.106"/>
    </reaction>
</comment>
<evidence type="ECO:0000313" key="19">
    <source>
        <dbReference type="Proteomes" id="UP001152885"/>
    </source>
</evidence>
<dbReference type="Gene3D" id="1.50.10.10">
    <property type="match status" value="1"/>
</dbReference>
<organism evidence="18 19">
    <name type="scientific">Candida verbasci</name>
    <dbReference type="NCBI Taxonomy" id="1227364"/>
    <lineage>
        <taxon>Eukaryota</taxon>
        <taxon>Fungi</taxon>
        <taxon>Dikarya</taxon>
        <taxon>Ascomycota</taxon>
        <taxon>Saccharomycotina</taxon>
        <taxon>Pichiomycetes</taxon>
        <taxon>Debaryomycetaceae</taxon>
        <taxon>Candida/Lodderomyces clade</taxon>
        <taxon>Candida</taxon>
    </lineage>
</organism>
<dbReference type="GO" id="GO:0004573">
    <property type="term" value="F:Glc3Man9GlcNAc2 oligosaccharide glucosidase activity"/>
    <property type="evidence" value="ECO:0007669"/>
    <property type="project" value="UniProtKB-UniRule"/>
</dbReference>
<evidence type="ECO:0000256" key="6">
    <source>
        <dbReference type="ARBA" id="ARBA00022968"/>
    </source>
</evidence>
<evidence type="ECO:0000256" key="15">
    <source>
        <dbReference type="SAM" id="SignalP"/>
    </source>
</evidence>
<dbReference type="EMBL" id="CANTUO010000004">
    <property type="protein sequence ID" value="CAI5759544.1"/>
    <property type="molecule type" value="Genomic_DNA"/>
</dbReference>
<evidence type="ECO:0000256" key="5">
    <source>
        <dbReference type="ARBA" id="ARBA00022824"/>
    </source>
</evidence>
<comment type="pathway">
    <text evidence="13">Glycan metabolism; N-glycan degradation.</text>
</comment>
<evidence type="ECO:0000256" key="14">
    <source>
        <dbReference type="SAM" id="MobiDB-lite"/>
    </source>
</evidence>
<evidence type="ECO:0000256" key="8">
    <source>
        <dbReference type="ARBA" id="ARBA00023136"/>
    </source>
</evidence>
<keyword evidence="19" id="KW-1185">Reference proteome</keyword>
<keyword evidence="15" id="KW-0732">Signal</keyword>
<dbReference type="OrthoDB" id="410058at2759"/>
<feature type="region of interest" description="Disordered" evidence="14">
    <location>
        <begin position="215"/>
        <end position="234"/>
    </location>
</feature>
<name>A0A9W4XHY4_9ASCO</name>
<proteinExistence type="inferred from homology"/>
<dbReference type="GO" id="GO:0005789">
    <property type="term" value="C:endoplasmic reticulum membrane"/>
    <property type="evidence" value="ECO:0007669"/>
    <property type="project" value="UniProtKB-SubCell"/>
</dbReference>
<keyword evidence="8" id="KW-0472">Membrane</keyword>
<dbReference type="PANTHER" id="PTHR10412">
    <property type="entry name" value="MANNOSYL-OLIGOSACCHARIDE GLUCOSIDASE"/>
    <property type="match status" value="1"/>
</dbReference>
<sequence length="825" mass="96058">MKSRNWFFFILLLIQLVSSNQIRFDLHGTIDEYAENDLTSKYNKLANDSLLWGPYRSALYFGIRPRIPRSLLSGLMWFSADNYQSIGKIRHFYEQNDDMSKANWIEYDPRIGGRQIIKDNENHVDITIDFVKSHDGLSWGVKIDSKFHEGYKDKKIAFVWYSGLEGEKRSELDSDEKERTGFLKLENTKNNLGYEGDIKFVGISEELGAFELTINDGPDTNKHPKGNPDLNSELDPRKTHHYSLTVPDDNVWQARDIFMTMLQESIKELIERFGAVEKIPPENLFILRDLQNFEGNLHFIEKIYQGDCEFDIIYDNALTPQSQKINSKNLATKINDALKAFEEKFQLNFKINAPFDSLPKYTEFAKELLSGLLGGLSYVYGDHLVDRETIFDDDSFESYQLNGAFEGPHELFTLVPSRPFFPRGFYWDEGFHLMPLLQYDSDLVLDIIKSWFNLIDEDGWIAREQIIGRESRSRVPKEFQVQSPQIVNPPTLTLVLTYLLENVSKYSKYGNLNDPVNVDEQISVGNFVLNNPEVLTNYTREVYPKLKSHLNMFRRTQKGYVEEFDRGSNQEAYRWRGRTETHCLASGIDDYPRASPADVAELNVDLLSWIGIMTRSISLMAEILNKKEDVEEFKQIENDIIENINKLHWSEDEKTFCDVSVNEDDENIFVCHKGYVSLFPFLTKLISVDDNEKLQSIIEIISNPEELWSDYGVRSLSKQDPNYRTGENYWKSPIWININYLILDSIKYYYNEGKETMSNELAKVFAETYQQLRINIVKNVFDQWESTGFVWEQYNDEDGKAQKAKNFLGWTSTVLTMMTMPENID</sequence>
<keyword evidence="4 12" id="KW-0378">Hydrolase</keyword>
<evidence type="ECO:0000259" key="16">
    <source>
        <dbReference type="Pfam" id="PF03200"/>
    </source>
</evidence>
<dbReference type="SUPFAM" id="SSF48208">
    <property type="entry name" value="Six-hairpin glycosidases"/>
    <property type="match status" value="1"/>
</dbReference>
<gene>
    <name evidence="18" type="ORF">CANVERA_P4055</name>
</gene>
<evidence type="ECO:0000256" key="4">
    <source>
        <dbReference type="ARBA" id="ARBA00022801"/>
    </source>
</evidence>
<keyword evidence="10 12" id="KW-0326">Glycosidase</keyword>
<dbReference type="Proteomes" id="UP001152885">
    <property type="component" value="Unassembled WGS sequence"/>
</dbReference>
<evidence type="ECO:0000256" key="1">
    <source>
        <dbReference type="ARBA" id="ARBA00004648"/>
    </source>
</evidence>
<evidence type="ECO:0000256" key="12">
    <source>
        <dbReference type="RuleBase" id="RU368089"/>
    </source>
</evidence>
<evidence type="ECO:0000256" key="11">
    <source>
        <dbReference type="ARBA" id="ARBA00038888"/>
    </source>
</evidence>
<dbReference type="InterPro" id="IPR004888">
    <property type="entry name" value="Glycoside_hydrolase_63"/>
</dbReference>
<dbReference type="PANTHER" id="PTHR10412:SF11">
    <property type="entry name" value="MANNOSYL-OLIGOSACCHARIDE GLUCOSIDASE"/>
    <property type="match status" value="1"/>
</dbReference>
<keyword evidence="7" id="KW-1133">Transmembrane helix</keyword>
<dbReference type="InterPro" id="IPR031631">
    <property type="entry name" value="Glyco_hydro_63N"/>
</dbReference>
<dbReference type="Pfam" id="PF16923">
    <property type="entry name" value="Glyco_hydro_63N"/>
    <property type="match status" value="1"/>
</dbReference>
<evidence type="ECO:0000313" key="18">
    <source>
        <dbReference type="EMBL" id="CAI5759544.1"/>
    </source>
</evidence>
<comment type="subcellular location">
    <subcellularLocation>
        <location evidence="1 12">Endoplasmic reticulum membrane</location>
        <topology evidence="1 12">Single-pass type II membrane protein</topology>
    </subcellularLocation>
</comment>
<accession>A0A9W4XHY4</accession>
<keyword evidence="5 12" id="KW-0256">Endoplasmic reticulum</keyword>
<evidence type="ECO:0000256" key="3">
    <source>
        <dbReference type="ARBA" id="ARBA00022692"/>
    </source>
</evidence>